<proteinExistence type="predicted"/>
<keyword evidence="1" id="KW-0472">Membrane</keyword>
<sequence length="149" mass="16833">MWRVVRLVHRWAGVPEESRELSGSASRGERALTRHVWPLPPRLYPRYTPVRHERRPRLGGRALSDLEIVLIGSRLPDVYYVHWLCALLLTPIADAFLCVRFLAPLADVDVDRHTHPTLPLRIFVSGACAVQNGLLAYVPCYCGGKRAST</sequence>
<gene>
    <name evidence="2" type="ORF">EXIGLDRAFT_230534</name>
</gene>
<dbReference type="Proteomes" id="UP000077266">
    <property type="component" value="Unassembled WGS sequence"/>
</dbReference>
<name>A0A165E6J3_EXIGL</name>
<feature type="transmembrane region" description="Helical" evidence="1">
    <location>
        <begin position="122"/>
        <end position="142"/>
    </location>
</feature>
<dbReference type="AlphaFoldDB" id="A0A165E6J3"/>
<evidence type="ECO:0000256" key="1">
    <source>
        <dbReference type="SAM" id="Phobius"/>
    </source>
</evidence>
<feature type="transmembrane region" description="Helical" evidence="1">
    <location>
        <begin position="80"/>
        <end position="102"/>
    </location>
</feature>
<dbReference type="EMBL" id="KV426164">
    <property type="protein sequence ID" value="KZV86181.1"/>
    <property type="molecule type" value="Genomic_DNA"/>
</dbReference>
<accession>A0A165E6J3</accession>
<evidence type="ECO:0000313" key="3">
    <source>
        <dbReference type="Proteomes" id="UP000077266"/>
    </source>
</evidence>
<evidence type="ECO:0000313" key="2">
    <source>
        <dbReference type="EMBL" id="KZV86181.1"/>
    </source>
</evidence>
<keyword evidence="1" id="KW-0812">Transmembrane</keyword>
<reference evidence="2 3" key="1">
    <citation type="journal article" date="2016" name="Mol. Biol. Evol.">
        <title>Comparative Genomics of Early-Diverging Mushroom-Forming Fungi Provides Insights into the Origins of Lignocellulose Decay Capabilities.</title>
        <authorList>
            <person name="Nagy L.G."/>
            <person name="Riley R."/>
            <person name="Tritt A."/>
            <person name="Adam C."/>
            <person name="Daum C."/>
            <person name="Floudas D."/>
            <person name="Sun H."/>
            <person name="Yadav J.S."/>
            <person name="Pangilinan J."/>
            <person name="Larsson K.H."/>
            <person name="Matsuura K."/>
            <person name="Barry K."/>
            <person name="Labutti K."/>
            <person name="Kuo R."/>
            <person name="Ohm R.A."/>
            <person name="Bhattacharya S.S."/>
            <person name="Shirouzu T."/>
            <person name="Yoshinaga Y."/>
            <person name="Martin F.M."/>
            <person name="Grigoriev I.V."/>
            <person name="Hibbett D.S."/>
        </authorList>
    </citation>
    <scope>NUCLEOTIDE SEQUENCE [LARGE SCALE GENOMIC DNA]</scope>
    <source>
        <strain evidence="2 3">HHB12029</strain>
    </source>
</reference>
<protein>
    <submittedName>
        <fullName evidence="2">Uncharacterized protein</fullName>
    </submittedName>
</protein>
<keyword evidence="1" id="KW-1133">Transmembrane helix</keyword>
<dbReference type="InParanoid" id="A0A165E6J3"/>
<organism evidence="2 3">
    <name type="scientific">Exidia glandulosa HHB12029</name>
    <dbReference type="NCBI Taxonomy" id="1314781"/>
    <lineage>
        <taxon>Eukaryota</taxon>
        <taxon>Fungi</taxon>
        <taxon>Dikarya</taxon>
        <taxon>Basidiomycota</taxon>
        <taxon>Agaricomycotina</taxon>
        <taxon>Agaricomycetes</taxon>
        <taxon>Auriculariales</taxon>
        <taxon>Exidiaceae</taxon>
        <taxon>Exidia</taxon>
    </lineage>
</organism>
<keyword evidence="3" id="KW-1185">Reference proteome</keyword>